<proteinExistence type="predicted"/>
<evidence type="ECO:0000256" key="1">
    <source>
        <dbReference type="SAM" id="Phobius"/>
    </source>
</evidence>
<keyword evidence="3" id="KW-1185">Reference proteome</keyword>
<sequence length="191" mass="21896">MENTTVYSCDKYAAGILGALNIRGKALNILIVCLRIDYVSQLTVLPALNLSPRLATVAIVKFQEKHSSSTVRRSNKQKMHPFIIIISLALAYVFASYLTSEMLPKSLDKKNFKKTTANNRKQKENSHKANVRRIQADQKKCSWHRNNTAVELSVSEEVCQHHQQENVHINTTVDALQRWFIWSVAWRFTVQ</sequence>
<dbReference type="EMBL" id="KL363214">
    <property type="protein sequence ID" value="KFD53664.1"/>
    <property type="molecule type" value="Genomic_DNA"/>
</dbReference>
<organism evidence="2 3">
    <name type="scientific">Trichuris suis</name>
    <name type="common">pig whipworm</name>
    <dbReference type="NCBI Taxonomy" id="68888"/>
    <lineage>
        <taxon>Eukaryota</taxon>
        <taxon>Metazoa</taxon>
        <taxon>Ecdysozoa</taxon>
        <taxon>Nematoda</taxon>
        <taxon>Enoplea</taxon>
        <taxon>Dorylaimia</taxon>
        <taxon>Trichinellida</taxon>
        <taxon>Trichuridae</taxon>
        <taxon>Trichuris</taxon>
    </lineage>
</organism>
<dbReference type="AlphaFoldDB" id="A0A085M8W8"/>
<name>A0A085M8W8_9BILA</name>
<evidence type="ECO:0000313" key="3">
    <source>
        <dbReference type="Proteomes" id="UP000030764"/>
    </source>
</evidence>
<feature type="transmembrane region" description="Helical" evidence="1">
    <location>
        <begin position="82"/>
        <end position="100"/>
    </location>
</feature>
<feature type="non-terminal residue" evidence="2">
    <location>
        <position position="191"/>
    </location>
</feature>
<protein>
    <submittedName>
        <fullName evidence="2">Uncharacterized protein</fullName>
    </submittedName>
</protein>
<evidence type="ECO:0000313" key="2">
    <source>
        <dbReference type="EMBL" id="KFD53664.1"/>
    </source>
</evidence>
<keyword evidence="1" id="KW-0812">Transmembrane</keyword>
<reference evidence="2 3" key="1">
    <citation type="journal article" date="2014" name="Nat. Genet.">
        <title>Genome and transcriptome of the porcine whipworm Trichuris suis.</title>
        <authorList>
            <person name="Jex A.R."/>
            <person name="Nejsum P."/>
            <person name="Schwarz E.M."/>
            <person name="Hu L."/>
            <person name="Young N.D."/>
            <person name="Hall R.S."/>
            <person name="Korhonen P.K."/>
            <person name="Liao S."/>
            <person name="Thamsborg S."/>
            <person name="Xia J."/>
            <person name="Xu P."/>
            <person name="Wang S."/>
            <person name="Scheerlinck J.P."/>
            <person name="Hofmann A."/>
            <person name="Sternberg P.W."/>
            <person name="Wang J."/>
            <person name="Gasser R.B."/>
        </authorList>
    </citation>
    <scope>NUCLEOTIDE SEQUENCE [LARGE SCALE GENOMIC DNA]</scope>
    <source>
        <strain evidence="2">DCEP-RM93M</strain>
    </source>
</reference>
<gene>
    <name evidence="2" type="ORF">M513_05369</name>
</gene>
<keyword evidence="1" id="KW-1133">Transmembrane helix</keyword>
<keyword evidence="1" id="KW-0472">Membrane</keyword>
<accession>A0A085M8W8</accession>
<dbReference type="Proteomes" id="UP000030764">
    <property type="component" value="Unassembled WGS sequence"/>
</dbReference>